<feature type="non-terminal residue" evidence="4">
    <location>
        <position position="1"/>
    </location>
</feature>
<protein>
    <submittedName>
        <fullName evidence="4">Uncharacterized protein</fullName>
    </submittedName>
</protein>
<dbReference type="SUPFAM" id="SSF81383">
    <property type="entry name" value="F-box domain"/>
    <property type="match status" value="1"/>
</dbReference>
<feature type="compositionally biased region" description="Low complexity" evidence="1">
    <location>
        <begin position="391"/>
        <end position="409"/>
    </location>
</feature>
<reference evidence="4 5" key="1">
    <citation type="journal article" date="2019" name="Sci. Rep.">
        <title>A high-quality genome of Eragrostis curvula grass provides insights into Poaceae evolution and supports new strategies to enhance forage quality.</title>
        <authorList>
            <person name="Carballo J."/>
            <person name="Santos B.A.C.M."/>
            <person name="Zappacosta D."/>
            <person name="Garbus I."/>
            <person name="Selva J.P."/>
            <person name="Gallo C.A."/>
            <person name="Diaz A."/>
            <person name="Albertini E."/>
            <person name="Caccamo M."/>
            <person name="Echenique V."/>
        </authorList>
    </citation>
    <scope>NUCLEOTIDE SEQUENCE [LARGE SCALE GENOMIC DNA]</scope>
    <source>
        <strain evidence="5">cv. Victoria</strain>
        <tissue evidence="4">Leaf</tissue>
    </source>
</reference>
<organism evidence="4 5">
    <name type="scientific">Eragrostis curvula</name>
    <name type="common">weeping love grass</name>
    <dbReference type="NCBI Taxonomy" id="38414"/>
    <lineage>
        <taxon>Eukaryota</taxon>
        <taxon>Viridiplantae</taxon>
        <taxon>Streptophyta</taxon>
        <taxon>Embryophyta</taxon>
        <taxon>Tracheophyta</taxon>
        <taxon>Spermatophyta</taxon>
        <taxon>Magnoliopsida</taxon>
        <taxon>Liliopsida</taxon>
        <taxon>Poales</taxon>
        <taxon>Poaceae</taxon>
        <taxon>PACMAD clade</taxon>
        <taxon>Chloridoideae</taxon>
        <taxon>Eragrostideae</taxon>
        <taxon>Eragrostidinae</taxon>
        <taxon>Eragrostis</taxon>
    </lineage>
</organism>
<dbReference type="Pfam" id="PF03478">
    <property type="entry name" value="Beta-prop_KIB1-4"/>
    <property type="match status" value="1"/>
</dbReference>
<gene>
    <name evidence="4" type="ORF">EJB05_56186</name>
</gene>
<dbReference type="PANTHER" id="PTHR44586:SF17">
    <property type="entry name" value="DUF295 DOMAIN-CONTAINING PROTEIN"/>
    <property type="match status" value="1"/>
</dbReference>
<dbReference type="Pfam" id="PF12937">
    <property type="entry name" value="F-box-like"/>
    <property type="match status" value="1"/>
</dbReference>
<dbReference type="InterPro" id="IPR001810">
    <property type="entry name" value="F-box_dom"/>
</dbReference>
<dbReference type="InterPro" id="IPR036047">
    <property type="entry name" value="F-box-like_dom_sf"/>
</dbReference>
<dbReference type="EMBL" id="RWGY01000847">
    <property type="protein sequence ID" value="TVT98503.1"/>
    <property type="molecule type" value="Genomic_DNA"/>
</dbReference>
<keyword evidence="5" id="KW-1185">Reference proteome</keyword>
<dbReference type="Gene3D" id="1.20.1280.50">
    <property type="match status" value="1"/>
</dbReference>
<evidence type="ECO:0000259" key="3">
    <source>
        <dbReference type="Pfam" id="PF12937"/>
    </source>
</evidence>
<feature type="domain" description="KIB1-4 beta-propeller" evidence="2">
    <location>
        <begin position="90"/>
        <end position="365"/>
    </location>
</feature>
<evidence type="ECO:0000259" key="2">
    <source>
        <dbReference type="Pfam" id="PF03478"/>
    </source>
</evidence>
<sequence>MGQGNQDRRHRDWSLLPPDLTALILTTLEVPDLLAAAAACRPWRAAYKADPRLDAAPLFRGPCLVFHSGGDPASQPATLRSLADGGGSRRIHYRVSLPDPPFPTRYVMGSSHGWLATADEMSDLLLVNPVTRAQVRLPPISTLTNVTCRVRRGVLRSYRIHRIEGRFQSFKPDEGRLYFYEKVVWSSDPTSGNCIVMIIHAPKSIISFARVGDTRWSLLHAEGLFCRNYDDFFYNGQDHLLYAIRKNNEVHTIDLHGPNPMVKVIFKATASPRNDYKYIVCAPWGDILQVSFYDVYDEDTDVSTYKFAVYKMDCGAQNIIEVKDLRGYALFVGFNSSFFFLPTEDCSMIKQNRVYHADDLIDDDYTRKIYAPRRMVEVNLEDGSINDVWSSPNSWSSWPPPLSSESSASLARGRVQP</sequence>
<evidence type="ECO:0000256" key="1">
    <source>
        <dbReference type="SAM" id="MobiDB-lite"/>
    </source>
</evidence>
<dbReference type="OrthoDB" id="600964at2759"/>
<dbReference type="PANTHER" id="PTHR44586">
    <property type="entry name" value="F-BOX DOMAIN CONTAINING PROTEIN, EXPRESSED"/>
    <property type="match status" value="1"/>
</dbReference>
<dbReference type="AlphaFoldDB" id="A0A5J9SI27"/>
<feature type="region of interest" description="Disordered" evidence="1">
    <location>
        <begin position="391"/>
        <end position="417"/>
    </location>
</feature>
<accession>A0A5J9SI27</accession>
<proteinExistence type="predicted"/>
<comment type="caution">
    <text evidence="4">The sequence shown here is derived from an EMBL/GenBank/DDBJ whole genome shotgun (WGS) entry which is preliminary data.</text>
</comment>
<feature type="domain" description="F-box" evidence="3">
    <location>
        <begin position="13"/>
        <end position="46"/>
    </location>
</feature>
<evidence type="ECO:0000313" key="4">
    <source>
        <dbReference type="EMBL" id="TVT98503.1"/>
    </source>
</evidence>
<evidence type="ECO:0000313" key="5">
    <source>
        <dbReference type="Proteomes" id="UP000324897"/>
    </source>
</evidence>
<dbReference type="Gramene" id="TVT98503">
    <property type="protein sequence ID" value="TVT98503"/>
    <property type="gene ID" value="EJB05_56186"/>
</dbReference>
<dbReference type="InterPro" id="IPR005174">
    <property type="entry name" value="KIB1-4_b-propeller"/>
</dbReference>
<dbReference type="Proteomes" id="UP000324897">
    <property type="component" value="Unassembled WGS sequence"/>
</dbReference>
<name>A0A5J9SI27_9POAL</name>